<gene>
    <name evidence="3" type="ORF">GCM10009801_59450</name>
</gene>
<dbReference type="PANTHER" id="PTHR24321:SF8">
    <property type="entry name" value="ESTRADIOL 17-BETA-DEHYDROGENASE 8-RELATED"/>
    <property type="match status" value="1"/>
</dbReference>
<dbReference type="SUPFAM" id="SSF51735">
    <property type="entry name" value="NAD(P)-binding Rossmann-fold domains"/>
    <property type="match status" value="1"/>
</dbReference>
<name>A0ABN2WHS7_9ACTN</name>
<dbReference type="EMBL" id="BAAAPE010000015">
    <property type="protein sequence ID" value="GAA2092742.1"/>
    <property type="molecule type" value="Genomic_DNA"/>
</dbReference>
<comment type="similarity">
    <text evidence="1">Belongs to the short-chain dehydrogenases/reductases (SDR) family.</text>
</comment>
<organism evidence="3 4">
    <name type="scientific">Streptomyces albiaxialis</name>
    <dbReference type="NCBI Taxonomy" id="329523"/>
    <lineage>
        <taxon>Bacteria</taxon>
        <taxon>Bacillati</taxon>
        <taxon>Actinomycetota</taxon>
        <taxon>Actinomycetes</taxon>
        <taxon>Kitasatosporales</taxon>
        <taxon>Streptomycetaceae</taxon>
        <taxon>Streptomyces</taxon>
    </lineage>
</organism>
<keyword evidence="2" id="KW-0560">Oxidoreductase</keyword>
<evidence type="ECO:0008006" key="5">
    <source>
        <dbReference type="Google" id="ProtNLM"/>
    </source>
</evidence>
<evidence type="ECO:0000256" key="1">
    <source>
        <dbReference type="ARBA" id="ARBA00006484"/>
    </source>
</evidence>
<comment type="caution">
    <text evidence="3">The sequence shown here is derived from an EMBL/GenBank/DDBJ whole genome shotgun (WGS) entry which is preliminary data.</text>
</comment>
<dbReference type="Pfam" id="PF13561">
    <property type="entry name" value="adh_short_C2"/>
    <property type="match status" value="1"/>
</dbReference>
<dbReference type="PRINTS" id="PR00080">
    <property type="entry name" value="SDRFAMILY"/>
</dbReference>
<reference evidence="3 4" key="1">
    <citation type="journal article" date="2019" name="Int. J. Syst. Evol. Microbiol.">
        <title>The Global Catalogue of Microorganisms (GCM) 10K type strain sequencing project: providing services to taxonomists for standard genome sequencing and annotation.</title>
        <authorList>
            <consortium name="The Broad Institute Genomics Platform"/>
            <consortium name="The Broad Institute Genome Sequencing Center for Infectious Disease"/>
            <person name="Wu L."/>
            <person name="Ma J."/>
        </authorList>
    </citation>
    <scope>NUCLEOTIDE SEQUENCE [LARGE SCALE GENOMIC DNA]</scope>
    <source>
        <strain evidence="3 4">JCM 15478</strain>
    </source>
</reference>
<dbReference type="PRINTS" id="PR00081">
    <property type="entry name" value="GDHRDH"/>
</dbReference>
<keyword evidence="4" id="KW-1185">Reference proteome</keyword>
<accession>A0ABN2WHS7</accession>
<evidence type="ECO:0000313" key="3">
    <source>
        <dbReference type="EMBL" id="GAA2092742.1"/>
    </source>
</evidence>
<dbReference type="PANTHER" id="PTHR24321">
    <property type="entry name" value="DEHYDROGENASES, SHORT CHAIN"/>
    <property type="match status" value="1"/>
</dbReference>
<dbReference type="Gene3D" id="3.40.50.720">
    <property type="entry name" value="NAD(P)-binding Rossmann-like Domain"/>
    <property type="match status" value="1"/>
</dbReference>
<dbReference type="Proteomes" id="UP001500016">
    <property type="component" value="Unassembled WGS sequence"/>
</dbReference>
<proteinExistence type="inferred from homology"/>
<sequence length="180" mass="18585">MRATEDAFGGLDVAFDNAGEFGPTGQIDEMSPEEWAADVTALLTSVFLPLRHEIPAMRRRGGGSVVNTASTLGAVGISGGISSYTAGKHGVIGLTKAAALEYAHANIRVNALALGTVDTPRYRAFVGDSQETLDMLDSLHPLGRIGTAEEAASAVVCLAGDEAAFFTGSVLAMDGGWTAR</sequence>
<evidence type="ECO:0000256" key="2">
    <source>
        <dbReference type="ARBA" id="ARBA00023002"/>
    </source>
</evidence>
<protein>
    <recommendedName>
        <fullName evidence="5">Short-chain dehydrogenase</fullName>
    </recommendedName>
</protein>
<dbReference type="InterPro" id="IPR036291">
    <property type="entry name" value="NAD(P)-bd_dom_sf"/>
</dbReference>
<dbReference type="InterPro" id="IPR002347">
    <property type="entry name" value="SDR_fam"/>
</dbReference>
<evidence type="ECO:0000313" key="4">
    <source>
        <dbReference type="Proteomes" id="UP001500016"/>
    </source>
</evidence>